<organism evidence="8 9">
    <name type="scientific">Euphydryas editha</name>
    <name type="common">Edith's checkerspot</name>
    <dbReference type="NCBI Taxonomy" id="104508"/>
    <lineage>
        <taxon>Eukaryota</taxon>
        <taxon>Metazoa</taxon>
        <taxon>Ecdysozoa</taxon>
        <taxon>Arthropoda</taxon>
        <taxon>Hexapoda</taxon>
        <taxon>Insecta</taxon>
        <taxon>Pterygota</taxon>
        <taxon>Neoptera</taxon>
        <taxon>Endopterygota</taxon>
        <taxon>Lepidoptera</taxon>
        <taxon>Glossata</taxon>
        <taxon>Ditrysia</taxon>
        <taxon>Papilionoidea</taxon>
        <taxon>Nymphalidae</taxon>
        <taxon>Nymphalinae</taxon>
        <taxon>Euphydryas</taxon>
    </lineage>
</organism>
<gene>
    <name evidence="8" type="ORF">EEDITHA_LOCUS3473</name>
</gene>
<dbReference type="PROSITE" id="PS50157">
    <property type="entry name" value="ZINC_FINGER_C2H2_2"/>
    <property type="match status" value="3"/>
</dbReference>
<dbReference type="InterPro" id="IPR013087">
    <property type="entry name" value="Znf_C2H2_type"/>
</dbReference>
<dbReference type="PANTHER" id="PTHR24379:SF127">
    <property type="entry name" value="BLOODY FINGERS-RELATED"/>
    <property type="match status" value="1"/>
</dbReference>
<evidence type="ECO:0000259" key="7">
    <source>
        <dbReference type="PROSITE" id="PS50157"/>
    </source>
</evidence>
<evidence type="ECO:0000256" key="3">
    <source>
        <dbReference type="ARBA" id="ARBA00022771"/>
    </source>
</evidence>
<dbReference type="PROSITE" id="PS00028">
    <property type="entry name" value="ZINC_FINGER_C2H2_1"/>
    <property type="match status" value="2"/>
</dbReference>
<name>A0AAU9TN56_EUPED</name>
<evidence type="ECO:0000256" key="6">
    <source>
        <dbReference type="SAM" id="MobiDB-lite"/>
    </source>
</evidence>
<feature type="domain" description="C2H2-type" evidence="7">
    <location>
        <begin position="282"/>
        <end position="309"/>
    </location>
</feature>
<feature type="domain" description="C2H2-type" evidence="7">
    <location>
        <begin position="308"/>
        <end position="336"/>
    </location>
</feature>
<evidence type="ECO:0000256" key="2">
    <source>
        <dbReference type="ARBA" id="ARBA00022737"/>
    </source>
</evidence>
<keyword evidence="3 5" id="KW-0863">Zinc-finger</keyword>
<feature type="domain" description="C2H2-type" evidence="7">
    <location>
        <begin position="222"/>
        <end position="251"/>
    </location>
</feature>
<keyword evidence="1" id="KW-0479">Metal-binding</keyword>
<dbReference type="PANTHER" id="PTHR24379">
    <property type="entry name" value="KRAB AND ZINC FINGER DOMAIN-CONTAINING"/>
    <property type="match status" value="1"/>
</dbReference>
<keyword evidence="4" id="KW-0862">Zinc</keyword>
<evidence type="ECO:0000313" key="9">
    <source>
        <dbReference type="Proteomes" id="UP001153954"/>
    </source>
</evidence>
<evidence type="ECO:0000313" key="8">
    <source>
        <dbReference type="EMBL" id="CAH2087186.1"/>
    </source>
</evidence>
<evidence type="ECO:0000256" key="4">
    <source>
        <dbReference type="ARBA" id="ARBA00022833"/>
    </source>
</evidence>
<dbReference type="SUPFAM" id="SSF57667">
    <property type="entry name" value="beta-beta-alpha zinc fingers"/>
    <property type="match status" value="2"/>
</dbReference>
<keyword evidence="9" id="KW-1185">Reference proteome</keyword>
<sequence>MAYNTENLNTTKLKHVRCMEWLQKQNDPKKLSLQNQNDIQFIIETNAHRKKFLLSAADDHATVPAGIDEPSLEPQAVPIHRLREDKLKILCEWQSCMFYYSNYEQFQKHVAKHASDLHVIDVKGSVDYGCLWDICGHRTSDFDEMVRHINYHAYHARLLAIGFNGRAALKLERCKKDSTKRNQLPPLKSPHCCMWVGCSERFNSIQVFFNHVKQHINYSDEFLCSWAGCGAVFPRRVLLTMHVRSHTKERLIACFHCGHHFACNRKLSDHLLRQNVHPFTGYECSMCGIPCASEYLLREHERTHVSAYACALCDMSAPTPATLAQHVRYRHLADHTRPHACPHCPYRALTKWDLRKHIPTHTRKRKRKRRKDESDIEISDDNSDGEVKKEVVEVSEEEVKKKVKKKYACHMCPEKEVKVFSRGTRLTTHLVKVHGAQWPFGHSRFRYQISEDGMYRLTTTRFEFEDVSKKIVDGYSWPKESLTNEFEFDLKQIADANETSPQRFEITLKNNKTSENNESNNANEEKNENKVNNSVEIMMCDVDEDGNIISTETIKSDVVYT</sequence>
<dbReference type="Proteomes" id="UP001153954">
    <property type="component" value="Unassembled WGS sequence"/>
</dbReference>
<dbReference type="AlphaFoldDB" id="A0AAU9TN56"/>
<dbReference type="SMART" id="SM00355">
    <property type="entry name" value="ZnF_C2H2"/>
    <property type="match status" value="9"/>
</dbReference>
<protein>
    <recommendedName>
        <fullName evidence="7">C2H2-type domain-containing protein</fullName>
    </recommendedName>
</protein>
<accession>A0AAU9TN56</accession>
<dbReference type="GO" id="GO:0008270">
    <property type="term" value="F:zinc ion binding"/>
    <property type="evidence" value="ECO:0007669"/>
    <property type="project" value="UniProtKB-KW"/>
</dbReference>
<comment type="caution">
    <text evidence="8">The sequence shown here is derived from an EMBL/GenBank/DDBJ whole genome shotgun (WGS) entry which is preliminary data.</text>
</comment>
<dbReference type="GO" id="GO:0005634">
    <property type="term" value="C:nucleus"/>
    <property type="evidence" value="ECO:0007669"/>
    <property type="project" value="TreeGrafter"/>
</dbReference>
<evidence type="ECO:0000256" key="5">
    <source>
        <dbReference type="PROSITE-ProRule" id="PRU00042"/>
    </source>
</evidence>
<feature type="region of interest" description="Disordered" evidence="6">
    <location>
        <begin position="509"/>
        <end position="531"/>
    </location>
</feature>
<reference evidence="8" key="1">
    <citation type="submission" date="2022-03" db="EMBL/GenBank/DDBJ databases">
        <authorList>
            <person name="Tunstrom K."/>
        </authorList>
    </citation>
    <scope>NUCLEOTIDE SEQUENCE</scope>
</reference>
<evidence type="ECO:0000256" key="1">
    <source>
        <dbReference type="ARBA" id="ARBA00022723"/>
    </source>
</evidence>
<dbReference type="InterPro" id="IPR036236">
    <property type="entry name" value="Znf_C2H2_sf"/>
</dbReference>
<dbReference type="Pfam" id="PF00096">
    <property type="entry name" value="zf-C2H2"/>
    <property type="match status" value="1"/>
</dbReference>
<dbReference type="EMBL" id="CAKOGL010000006">
    <property type="protein sequence ID" value="CAH2087186.1"/>
    <property type="molecule type" value="Genomic_DNA"/>
</dbReference>
<feature type="region of interest" description="Disordered" evidence="6">
    <location>
        <begin position="360"/>
        <end position="382"/>
    </location>
</feature>
<feature type="compositionally biased region" description="Basic residues" evidence="6">
    <location>
        <begin position="360"/>
        <end position="370"/>
    </location>
</feature>
<dbReference type="GO" id="GO:0000981">
    <property type="term" value="F:DNA-binding transcription factor activity, RNA polymerase II-specific"/>
    <property type="evidence" value="ECO:0007669"/>
    <property type="project" value="TreeGrafter"/>
</dbReference>
<dbReference type="Gene3D" id="3.30.160.60">
    <property type="entry name" value="Classic Zinc Finger"/>
    <property type="match status" value="3"/>
</dbReference>
<proteinExistence type="predicted"/>
<feature type="compositionally biased region" description="Low complexity" evidence="6">
    <location>
        <begin position="509"/>
        <end position="522"/>
    </location>
</feature>
<dbReference type="GO" id="GO:0000977">
    <property type="term" value="F:RNA polymerase II transcription regulatory region sequence-specific DNA binding"/>
    <property type="evidence" value="ECO:0007669"/>
    <property type="project" value="TreeGrafter"/>
</dbReference>
<keyword evidence="2" id="KW-0677">Repeat</keyword>